<feature type="domain" description="AGC-kinase C-terminal" evidence="14">
    <location>
        <begin position="404"/>
        <end position="447"/>
    </location>
</feature>
<evidence type="ECO:0000256" key="6">
    <source>
        <dbReference type="ARBA" id="ARBA00022741"/>
    </source>
</evidence>
<dbReference type="InterPro" id="IPR000961">
    <property type="entry name" value="AGC-kinase_C"/>
</dbReference>
<feature type="region of interest" description="Disordered" evidence="12">
    <location>
        <begin position="242"/>
        <end position="303"/>
    </location>
</feature>
<dbReference type="PROSITE" id="PS00108">
    <property type="entry name" value="PROTEIN_KINASE_ST"/>
    <property type="match status" value="1"/>
</dbReference>
<dbReference type="SUPFAM" id="SSF56112">
    <property type="entry name" value="Protein kinase-like (PK-like)"/>
    <property type="match status" value="1"/>
</dbReference>
<comment type="similarity">
    <text evidence="1">Belongs to the protein kinase superfamily. AGC Ser/Thr protein kinase family.</text>
</comment>
<evidence type="ECO:0000256" key="3">
    <source>
        <dbReference type="ARBA" id="ARBA00022148"/>
    </source>
</evidence>
<dbReference type="SMART" id="SM00220">
    <property type="entry name" value="S_TKc"/>
    <property type="match status" value="1"/>
</dbReference>
<proteinExistence type="inferred from homology"/>
<feature type="compositionally biased region" description="Low complexity" evidence="12">
    <location>
        <begin position="243"/>
        <end position="263"/>
    </location>
</feature>
<dbReference type="InterPro" id="IPR008271">
    <property type="entry name" value="Ser/Thr_kinase_AS"/>
</dbReference>
<evidence type="ECO:0000256" key="7">
    <source>
        <dbReference type="ARBA" id="ARBA00022777"/>
    </source>
</evidence>
<dbReference type="Pfam" id="PF00069">
    <property type="entry name" value="Pkinase"/>
    <property type="match status" value="2"/>
</dbReference>
<dbReference type="AlphaFoldDB" id="A0A224Z4G2"/>
<evidence type="ECO:0000256" key="2">
    <source>
        <dbReference type="ARBA" id="ARBA00012513"/>
    </source>
</evidence>
<feature type="domain" description="Protein kinase" evidence="13">
    <location>
        <begin position="12"/>
        <end position="403"/>
    </location>
</feature>
<evidence type="ECO:0000259" key="13">
    <source>
        <dbReference type="PROSITE" id="PS50011"/>
    </source>
</evidence>
<name>A0A224Z4G2_9ACAR</name>
<dbReference type="GO" id="GO:0035556">
    <property type="term" value="P:intracellular signal transduction"/>
    <property type="evidence" value="ECO:0007669"/>
    <property type="project" value="TreeGrafter"/>
</dbReference>
<reference evidence="15" key="1">
    <citation type="journal article" date="2017" name="Parasit. Vectors">
        <title>Sialotranscriptomics of Rhipicephalus zambeziensis reveals intricate expression profiles of secretory proteins and suggests tight temporal transcriptional regulation during blood-feeding.</title>
        <authorList>
            <person name="de Castro M.H."/>
            <person name="de Klerk D."/>
            <person name="Pienaar R."/>
            <person name="Rees D.J.G."/>
            <person name="Mans B.J."/>
        </authorList>
    </citation>
    <scope>NUCLEOTIDE SEQUENCE</scope>
    <source>
        <tissue evidence="15">Salivary glands</tissue>
    </source>
</reference>
<evidence type="ECO:0000259" key="14">
    <source>
        <dbReference type="PROSITE" id="PS51285"/>
    </source>
</evidence>
<comment type="catalytic activity">
    <reaction evidence="10">
        <text>L-threonyl-[protein] + ATP = O-phospho-L-threonyl-[protein] + ADP + H(+)</text>
        <dbReference type="Rhea" id="RHEA:46608"/>
        <dbReference type="Rhea" id="RHEA-COMP:11060"/>
        <dbReference type="Rhea" id="RHEA-COMP:11605"/>
        <dbReference type="ChEBI" id="CHEBI:15378"/>
        <dbReference type="ChEBI" id="CHEBI:30013"/>
        <dbReference type="ChEBI" id="CHEBI:30616"/>
        <dbReference type="ChEBI" id="CHEBI:61977"/>
        <dbReference type="ChEBI" id="CHEBI:456216"/>
        <dbReference type="EC" id="2.7.11.1"/>
    </reaction>
</comment>
<dbReference type="InterPro" id="IPR050236">
    <property type="entry name" value="Ser_Thr_kinase_AGC"/>
</dbReference>
<sequence length="447" mass="48981">MSAVKLPSIDDFVVLKPISRGAFGKVYLAHKKGSVGQLFAIKTVKKSEMVHKNMVDQVLAERNALAVSRSPFVVHLFYCLQTPTCVHLVMEYMIGGDVKSLLHAYGFFEEPMARFYTAEAALALDYLHRRGIIHRDLKPDNMLISAEGHVKLTDFGLSQVECKKIDLADLMGTPASRASRPVQGRTPGQLLSLTSDLSFTGPQRSARRRLPRGSCSAGGSMKRPSSSPLLVNSKRLHFDLGTSPPLRSPLGSSSLPSPNVLSPEWADGASHSDEVFTSRPADTAPACSAGSLERRTPKVSRGQHRLLGTPDYLAPELLLGQKHGAPVDWWALGICLYEFMTGLPPFCDQSPEAVFANILHGELEWPIGEEALSAAAVHAVSELLTREPEARPGFQELCVLPFFESVTWSSLLDKEPPFVPNPDDDTDTCYFDARNQMQHLQLSSFGC</sequence>
<evidence type="ECO:0000256" key="4">
    <source>
        <dbReference type="ARBA" id="ARBA00022527"/>
    </source>
</evidence>
<evidence type="ECO:0000256" key="11">
    <source>
        <dbReference type="ARBA" id="ARBA00048679"/>
    </source>
</evidence>
<dbReference type="PANTHER" id="PTHR24356">
    <property type="entry name" value="SERINE/THREONINE-PROTEIN KINASE"/>
    <property type="match status" value="1"/>
</dbReference>
<comment type="catalytic activity">
    <reaction evidence="11">
        <text>L-seryl-[protein] + ATP = O-phospho-L-seryl-[protein] + ADP + H(+)</text>
        <dbReference type="Rhea" id="RHEA:17989"/>
        <dbReference type="Rhea" id="RHEA-COMP:9863"/>
        <dbReference type="Rhea" id="RHEA-COMP:11604"/>
        <dbReference type="ChEBI" id="CHEBI:15378"/>
        <dbReference type="ChEBI" id="CHEBI:29999"/>
        <dbReference type="ChEBI" id="CHEBI:30616"/>
        <dbReference type="ChEBI" id="CHEBI:83421"/>
        <dbReference type="ChEBI" id="CHEBI:456216"/>
        <dbReference type="EC" id="2.7.11.1"/>
    </reaction>
</comment>
<evidence type="ECO:0000256" key="10">
    <source>
        <dbReference type="ARBA" id="ARBA00047899"/>
    </source>
</evidence>
<dbReference type="GO" id="GO:0004674">
    <property type="term" value="F:protein serine/threonine kinase activity"/>
    <property type="evidence" value="ECO:0007669"/>
    <property type="project" value="UniProtKB-KW"/>
</dbReference>
<dbReference type="CDD" id="cd05610">
    <property type="entry name" value="STKc_MASTL"/>
    <property type="match status" value="1"/>
</dbReference>
<dbReference type="Gene3D" id="3.30.200.20">
    <property type="entry name" value="Phosphorylase Kinase, domain 1"/>
    <property type="match status" value="1"/>
</dbReference>
<dbReference type="GO" id="GO:0005524">
    <property type="term" value="F:ATP binding"/>
    <property type="evidence" value="ECO:0007669"/>
    <property type="project" value="UniProtKB-KW"/>
</dbReference>
<accession>A0A224Z4G2</accession>
<feature type="region of interest" description="Disordered" evidence="12">
    <location>
        <begin position="175"/>
        <end position="228"/>
    </location>
</feature>
<dbReference type="FunFam" id="3.30.200.20:FF:000550">
    <property type="entry name" value="Serine/threonine-protein kinase greatwall"/>
    <property type="match status" value="1"/>
</dbReference>
<dbReference type="FunFam" id="1.10.510.10:FF:000484">
    <property type="entry name" value="Serine/threonine-protein kinase greatwall, putative"/>
    <property type="match status" value="1"/>
</dbReference>
<dbReference type="InterPro" id="IPR011009">
    <property type="entry name" value="Kinase-like_dom_sf"/>
</dbReference>
<evidence type="ECO:0000313" key="15">
    <source>
        <dbReference type="EMBL" id="MAA20920.1"/>
    </source>
</evidence>
<dbReference type="PROSITE" id="PS50011">
    <property type="entry name" value="PROTEIN_KINASE_DOM"/>
    <property type="match status" value="1"/>
</dbReference>
<evidence type="ECO:0000256" key="12">
    <source>
        <dbReference type="SAM" id="MobiDB-lite"/>
    </source>
</evidence>
<dbReference type="Gene3D" id="1.10.510.10">
    <property type="entry name" value="Transferase(Phosphotransferase) domain 1"/>
    <property type="match status" value="2"/>
</dbReference>
<protein>
    <recommendedName>
        <fullName evidence="3">Serine/threonine-protein kinase greatwall</fullName>
        <ecNumber evidence="2">2.7.11.1</ecNumber>
    </recommendedName>
    <alternativeName>
        <fullName evidence="9">Microtubule-associated serine/threonine-protein kinase-like</fullName>
    </alternativeName>
</protein>
<dbReference type="PANTHER" id="PTHR24356:SF1">
    <property type="entry name" value="SERINE_THREONINE-PROTEIN KINASE GREATWALL"/>
    <property type="match status" value="1"/>
</dbReference>
<feature type="compositionally biased region" description="Polar residues" evidence="12">
    <location>
        <begin position="189"/>
        <end position="203"/>
    </location>
</feature>
<keyword evidence="4" id="KW-0723">Serine/threonine-protein kinase</keyword>
<evidence type="ECO:0000256" key="1">
    <source>
        <dbReference type="ARBA" id="ARBA00009903"/>
    </source>
</evidence>
<keyword evidence="8" id="KW-0067">ATP-binding</keyword>
<organism evidence="15">
    <name type="scientific">Rhipicephalus zambeziensis</name>
    <dbReference type="NCBI Taxonomy" id="60191"/>
    <lineage>
        <taxon>Eukaryota</taxon>
        <taxon>Metazoa</taxon>
        <taxon>Ecdysozoa</taxon>
        <taxon>Arthropoda</taxon>
        <taxon>Chelicerata</taxon>
        <taxon>Arachnida</taxon>
        <taxon>Acari</taxon>
        <taxon>Parasitiformes</taxon>
        <taxon>Ixodida</taxon>
        <taxon>Ixodoidea</taxon>
        <taxon>Ixodidae</taxon>
        <taxon>Rhipicephalinae</taxon>
        <taxon>Rhipicephalus</taxon>
        <taxon>Rhipicephalus</taxon>
    </lineage>
</organism>
<dbReference type="EMBL" id="GFPF01009774">
    <property type="protein sequence ID" value="MAA20920.1"/>
    <property type="molecule type" value="Transcribed_RNA"/>
</dbReference>
<evidence type="ECO:0000256" key="5">
    <source>
        <dbReference type="ARBA" id="ARBA00022679"/>
    </source>
</evidence>
<evidence type="ECO:0000256" key="9">
    <source>
        <dbReference type="ARBA" id="ARBA00033099"/>
    </source>
</evidence>
<dbReference type="InterPro" id="IPR000719">
    <property type="entry name" value="Prot_kinase_dom"/>
</dbReference>
<keyword evidence="7 15" id="KW-0418">Kinase</keyword>
<evidence type="ECO:0000256" key="8">
    <source>
        <dbReference type="ARBA" id="ARBA00022840"/>
    </source>
</evidence>
<dbReference type="InterPro" id="IPR037638">
    <property type="entry name" value="MASTL_STKc"/>
</dbReference>
<dbReference type="PROSITE" id="PS51285">
    <property type="entry name" value="AGC_KINASE_CTER"/>
    <property type="match status" value="1"/>
</dbReference>
<dbReference type="EC" id="2.7.11.1" evidence="2"/>
<dbReference type="GO" id="GO:0005634">
    <property type="term" value="C:nucleus"/>
    <property type="evidence" value="ECO:0007669"/>
    <property type="project" value="TreeGrafter"/>
</dbReference>
<keyword evidence="6" id="KW-0547">Nucleotide-binding</keyword>
<keyword evidence="5" id="KW-0808">Transferase</keyword>